<evidence type="ECO:0000313" key="2">
    <source>
        <dbReference type="EMBL" id="KAK0161768.1"/>
    </source>
</evidence>
<sequence>MVTQLLGFIGKKEKQLQHEKKNFLINGNCVNAKICSITTNKTLRVWLLYINFSQTMDKRMIAPVSAPVNASSVSGAVGAASPIAGGIKPIYHSTSTTGGQITSTMKKPLVPRGIPPPVPPNKPVVPPKKDAAAYMRRPDPNQQQNQETLKMNKSSNSCQQQPVNSVPSTGVQQSLPPATGIIQSHQTNEETKPR</sequence>
<comment type="caution">
    <text evidence="2">The sequence shown here is derived from an EMBL/GenBank/DDBJ whole genome shotgun (WGS) entry which is preliminary data.</text>
</comment>
<feature type="compositionally biased region" description="Basic and acidic residues" evidence="1">
    <location>
        <begin position="127"/>
        <end position="139"/>
    </location>
</feature>
<proteinExistence type="predicted"/>
<feature type="compositionally biased region" description="Polar residues" evidence="1">
    <location>
        <begin position="140"/>
        <end position="186"/>
    </location>
</feature>
<feature type="region of interest" description="Disordered" evidence="1">
    <location>
        <begin position="95"/>
        <end position="194"/>
    </location>
</feature>
<dbReference type="AlphaFoldDB" id="A0AA39KGP6"/>
<feature type="compositionally biased region" description="Pro residues" evidence="1">
    <location>
        <begin position="113"/>
        <end position="126"/>
    </location>
</feature>
<organism evidence="2 3">
    <name type="scientific">Microctonus hyperodae</name>
    <name type="common">Parasitoid wasp</name>
    <dbReference type="NCBI Taxonomy" id="165561"/>
    <lineage>
        <taxon>Eukaryota</taxon>
        <taxon>Metazoa</taxon>
        <taxon>Ecdysozoa</taxon>
        <taxon>Arthropoda</taxon>
        <taxon>Hexapoda</taxon>
        <taxon>Insecta</taxon>
        <taxon>Pterygota</taxon>
        <taxon>Neoptera</taxon>
        <taxon>Endopterygota</taxon>
        <taxon>Hymenoptera</taxon>
        <taxon>Apocrita</taxon>
        <taxon>Ichneumonoidea</taxon>
        <taxon>Braconidae</taxon>
        <taxon>Euphorinae</taxon>
        <taxon>Microctonus</taxon>
    </lineage>
</organism>
<feature type="compositionally biased region" description="Low complexity" evidence="1">
    <location>
        <begin position="95"/>
        <end position="112"/>
    </location>
</feature>
<keyword evidence="3" id="KW-1185">Reference proteome</keyword>
<evidence type="ECO:0000256" key="1">
    <source>
        <dbReference type="SAM" id="MobiDB-lite"/>
    </source>
</evidence>
<accession>A0AA39KGP6</accession>
<name>A0AA39KGP6_MICHY</name>
<dbReference type="Proteomes" id="UP001168972">
    <property type="component" value="Unassembled WGS sequence"/>
</dbReference>
<evidence type="ECO:0000313" key="3">
    <source>
        <dbReference type="Proteomes" id="UP001168972"/>
    </source>
</evidence>
<gene>
    <name evidence="2" type="ORF">PV327_008183</name>
</gene>
<reference evidence="2" key="2">
    <citation type="submission" date="2023-03" db="EMBL/GenBank/DDBJ databases">
        <authorList>
            <person name="Inwood S.N."/>
            <person name="Skelly J.G."/>
            <person name="Guhlin J."/>
            <person name="Harrop T.W.R."/>
            <person name="Goldson S.G."/>
            <person name="Dearden P.K."/>
        </authorList>
    </citation>
    <scope>NUCLEOTIDE SEQUENCE</scope>
    <source>
        <strain evidence="2">Lincoln</strain>
        <tissue evidence="2">Whole body</tissue>
    </source>
</reference>
<protein>
    <submittedName>
        <fullName evidence="2">Uncharacterized protein</fullName>
    </submittedName>
</protein>
<reference evidence="2" key="1">
    <citation type="journal article" date="2023" name="bioRxiv">
        <title>Scaffold-level genome assemblies of two parasitoid biocontrol wasps reveal the parthenogenesis mechanism and an associated novel virus.</title>
        <authorList>
            <person name="Inwood S."/>
            <person name="Skelly J."/>
            <person name="Guhlin J."/>
            <person name="Harrop T."/>
            <person name="Goldson S."/>
            <person name="Dearden P."/>
        </authorList>
    </citation>
    <scope>NUCLEOTIDE SEQUENCE</scope>
    <source>
        <strain evidence="2">Lincoln</strain>
        <tissue evidence="2">Whole body</tissue>
    </source>
</reference>
<dbReference type="EMBL" id="JAQQBR010001834">
    <property type="protein sequence ID" value="KAK0161768.1"/>
    <property type="molecule type" value="Genomic_DNA"/>
</dbReference>